<sequence>MSSRVLHNYHIHVCAYVRKEVNVNCQNCFTKMEFKYNDFSFDETINMNNAAIRKIDEMINKLLTKKKSTKKAVPTSNNLKIEKCKNVVKINNIEVKDGACKHFKKSHRLFKFPCCNKIFPCPTCHDLNSNHECSIARRVICGFCFREFDNDDICICQKDKKAKKSGNFWETIRAEKKKEIIDEKKFKKLKILKELKIY</sequence>
<accession>A0A1A8VZ01</accession>
<dbReference type="AlphaFoldDB" id="A0A1A8VZ01"/>
<evidence type="ECO:0000259" key="5">
    <source>
        <dbReference type="PROSITE" id="PS51266"/>
    </source>
</evidence>
<evidence type="ECO:0000256" key="1">
    <source>
        <dbReference type="ARBA" id="ARBA00022723"/>
    </source>
</evidence>
<dbReference type="EMBL" id="FLQW01000470">
    <property type="protein sequence ID" value="SBS84086.1"/>
    <property type="molecule type" value="Genomic_DNA"/>
</dbReference>
<dbReference type="Proteomes" id="UP000078597">
    <property type="component" value="Unassembled WGS sequence"/>
</dbReference>
<protein>
    <recommendedName>
        <fullName evidence="5">CHY-type domain-containing protein</fullName>
    </recommendedName>
</protein>
<dbReference type="SUPFAM" id="SSF161219">
    <property type="entry name" value="CHY zinc finger-like"/>
    <property type="match status" value="1"/>
</dbReference>
<gene>
    <name evidence="6" type="ORF">PMALA_008770</name>
</gene>
<dbReference type="InterPro" id="IPR037274">
    <property type="entry name" value="Znf_CHY_sf"/>
</dbReference>
<organism evidence="6 7">
    <name type="scientific">Plasmodium malariae</name>
    <dbReference type="NCBI Taxonomy" id="5858"/>
    <lineage>
        <taxon>Eukaryota</taxon>
        <taxon>Sar</taxon>
        <taxon>Alveolata</taxon>
        <taxon>Apicomplexa</taxon>
        <taxon>Aconoidasida</taxon>
        <taxon>Haemosporida</taxon>
        <taxon>Plasmodiidae</taxon>
        <taxon>Plasmodium</taxon>
        <taxon>Plasmodium (Plasmodium)</taxon>
    </lineage>
</organism>
<keyword evidence="3" id="KW-0862">Zinc</keyword>
<evidence type="ECO:0000256" key="3">
    <source>
        <dbReference type="ARBA" id="ARBA00022833"/>
    </source>
</evidence>
<evidence type="ECO:0000313" key="6">
    <source>
        <dbReference type="EMBL" id="SBS84086.1"/>
    </source>
</evidence>
<keyword evidence="1" id="KW-0479">Metal-binding</keyword>
<feature type="domain" description="CHY-type" evidence="5">
    <location>
        <begin position="93"/>
        <end position="158"/>
    </location>
</feature>
<name>A0A1A8VZ01_PLAMA</name>
<reference evidence="7" key="1">
    <citation type="submission" date="2016-05" db="EMBL/GenBank/DDBJ databases">
        <authorList>
            <person name="Naeem Raeece"/>
        </authorList>
    </citation>
    <scope>NUCLEOTIDE SEQUENCE [LARGE SCALE GENOMIC DNA]</scope>
</reference>
<proteinExistence type="predicted"/>
<keyword evidence="2 4" id="KW-0863">Zinc-finger</keyword>
<dbReference type="InterPro" id="IPR008913">
    <property type="entry name" value="Znf_CHY"/>
</dbReference>
<dbReference type="PROSITE" id="PS51266">
    <property type="entry name" value="ZF_CHY"/>
    <property type="match status" value="1"/>
</dbReference>
<evidence type="ECO:0000313" key="7">
    <source>
        <dbReference type="Proteomes" id="UP000078597"/>
    </source>
</evidence>
<dbReference type="VEuPathDB" id="PlasmoDB:PmUG01_07042100"/>
<evidence type="ECO:0000256" key="4">
    <source>
        <dbReference type="PROSITE-ProRule" id="PRU00601"/>
    </source>
</evidence>
<evidence type="ECO:0000256" key="2">
    <source>
        <dbReference type="ARBA" id="ARBA00022771"/>
    </source>
</evidence>
<dbReference type="GO" id="GO:0008270">
    <property type="term" value="F:zinc ion binding"/>
    <property type="evidence" value="ECO:0007669"/>
    <property type="project" value="UniProtKB-KW"/>
</dbReference>